<keyword evidence="10" id="KW-1185">Reference proteome</keyword>
<evidence type="ECO:0000256" key="3">
    <source>
        <dbReference type="ARBA" id="ARBA00022723"/>
    </source>
</evidence>
<keyword evidence="6 7" id="KW-0349">Heme</keyword>
<dbReference type="PANTHER" id="PTHR24296">
    <property type="entry name" value="CYTOCHROME P450"/>
    <property type="match status" value="1"/>
</dbReference>
<keyword evidence="4 7" id="KW-0560">Oxidoreductase</keyword>
<evidence type="ECO:0000313" key="9">
    <source>
        <dbReference type="EMBL" id="KAJ0214797.1"/>
    </source>
</evidence>
<evidence type="ECO:0000256" key="2">
    <source>
        <dbReference type="ARBA" id="ARBA00010617"/>
    </source>
</evidence>
<evidence type="ECO:0008006" key="11">
    <source>
        <dbReference type="Google" id="ProtNLM"/>
    </source>
</evidence>
<proteinExistence type="inferred from homology"/>
<dbReference type="PRINTS" id="PR00385">
    <property type="entry name" value="P450"/>
</dbReference>
<evidence type="ECO:0000256" key="8">
    <source>
        <dbReference type="SAM" id="Phobius"/>
    </source>
</evidence>
<dbReference type="SUPFAM" id="SSF48264">
    <property type="entry name" value="Cytochrome P450"/>
    <property type="match status" value="1"/>
</dbReference>
<feature type="transmembrane region" description="Helical" evidence="8">
    <location>
        <begin position="140"/>
        <end position="163"/>
    </location>
</feature>
<dbReference type="InterPro" id="IPR001128">
    <property type="entry name" value="Cyt_P450"/>
</dbReference>
<dbReference type="PRINTS" id="PR00463">
    <property type="entry name" value="EP450I"/>
</dbReference>
<organism evidence="9 10">
    <name type="scientific">Lactuca sativa</name>
    <name type="common">Garden lettuce</name>
    <dbReference type="NCBI Taxonomy" id="4236"/>
    <lineage>
        <taxon>Eukaryota</taxon>
        <taxon>Viridiplantae</taxon>
        <taxon>Streptophyta</taxon>
        <taxon>Embryophyta</taxon>
        <taxon>Tracheophyta</taxon>
        <taxon>Spermatophyta</taxon>
        <taxon>Magnoliopsida</taxon>
        <taxon>eudicotyledons</taxon>
        <taxon>Gunneridae</taxon>
        <taxon>Pentapetalae</taxon>
        <taxon>asterids</taxon>
        <taxon>campanulids</taxon>
        <taxon>Asterales</taxon>
        <taxon>Asteraceae</taxon>
        <taxon>Cichorioideae</taxon>
        <taxon>Cichorieae</taxon>
        <taxon>Lactucinae</taxon>
        <taxon>Lactuca</taxon>
    </lineage>
</organism>
<keyword evidence="3 6" id="KW-0479">Metal-binding</keyword>
<evidence type="ECO:0000256" key="1">
    <source>
        <dbReference type="ARBA" id="ARBA00001971"/>
    </source>
</evidence>
<evidence type="ECO:0000256" key="7">
    <source>
        <dbReference type="RuleBase" id="RU000461"/>
    </source>
</evidence>
<dbReference type="CDD" id="cd11064">
    <property type="entry name" value="CYP86A"/>
    <property type="match status" value="1"/>
</dbReference>
<dbReference type="InterPro" id="IPR002401">
    <property type="entry name" value="Cyt_P450_E_grp-I"/>
</dbReference>
<dbReference type="InterPro" id="IPR017972">
    <property type="entry name" value="Cyt_P450_CS"/>
</dbReference>
<evidence type="ECO:0000256" key="6">
    <source>
        <dbReference type="PIRSR" id="PIRSR602401-1"/>
    </source>
</evidence>
<evidence type="ECO:0000256" key="5">
    <source>
        <dbReference type="ARBA" id="ARBA00023004"/>
    </source>
</evidence>
<comment type="caution">
    <text evidence="9">The sequence shown here is derived from an EMBL/GenBank/DDBJ whole genome shotgun (WGS) entry which is preliminary data.</text>
</comment>
<dbReference type="GO" id="GO:0020037">
    <property type="term" value="F:heme binding"/>
    <property type="evidence" value="ECO:0007669"/>
    <property type="project" value="InterPro"/>
</dbReference>
<keyword evidence="8" id="KW-1133">Transmembrane helix</keyword>
<dbReference type="Proteomes" id="UP000235145">
    <property type="component" value="Unassembled WGS sequence"/>
</dbReference>
<accession>A0A9R1W1I1</accession>
<sequence>MVIPCKKLTDITCPSMEIQVTICEVLMLSVGVQTSQATRELLEIGSLKAQLETDFKRVRTKLKFNIKFVFLNELEPILSLFRHVRQKRAEPEPESNLYICLQARAELVEKSDYGRHRACLLAFINEPRISISNIKHNPKALLCSLDMILLCILLFVSISVFLYRRRSLPGTNWPVIGIAPDLILNAYRINDFATDLVKQGNGTFMLKGPWFANMDMLVTSDPTNINYVLSKNFPNYPKGPEFRKIFDILGDGIFNSDHEVWEIQRKTIMSLLKHPDFNSHLEKNIRNKIEKGLLPVLDLVSHNQQAIDLQEIFQRFTFDTICSLLVDFDPESMSVHLPYNACEKAFTDAEEALLWRHVLPEKVWKLQQRLGMGKEKKLTEARKVFDEFLDKCLSRKEEGFGNDGRVEKEETTTGLLKSLMTSFQGQTGTSGDSRRYLKDTILNLMIAGKDTTSAGLSWFLYLVAQNPRIESKIRREIEKEVGDANWKSLGVKELSGMVYLHGGLCEALRLYPPVALQHKSPSEVDVLPSGHAVNEHSKIILSFYSMGRMESIWGKDCMEFKPERWFTEGGKGGVRHEPSYKFTAFNAGPRTCVGKEMGFIQMKMVASAIIYHYHVELVQRHEVCVGDSIIVHMKHGLKVRLSPVN</sequence>
<evidence type="ECO:0000313" key="10">
    <source>
        <dbReference type="Proteomes" id="UP000235145"/>
    </source>
</evidence>
<dbReference type="PROSITE" id="PS00086">
    <property type="entry name" value="CYTOCHROME_P450"/>
    <property type="match status" value="1"/>
</dbReference>
<dbReference type="GO" id="GO:0016705">
    <property type="term" value="F:oxidoreductase activity, acting on paired donors, with incorporation or reduction of molecular oxygen"/>
    <property type="evidence" value="ECO:0007669"/>
    <property type="project" value="InterPro"/>
</dbReference>
<keyword evidence="7" id="KW-0503">Monooxygenase</keyword>
<gene>
    <name evidence="9" type="ORF">LSAT_V11C400207160</name>
</gene>
<feature type="binding site" description="axial binding residue" evidence="6">
    <location>
        <position position="592"/>
    </location>
    <ligand>
        <name>heme</name>
        <dbReference type="ChEBI" id="CHEBI:30413"/>
    </ligand>
    <ligandPart>
        <name>Fe</name>
        <dbReference type="ChEBI" id="CHEBI:18248"/>
    </ligandPart>
</feature>
<keyword evidence="8" id="KW-0812">Transmembrane</keyword>
<reference evidence="9 10" key="1">
    <citation type="journal article" date="2017" name="Nat. Commun.">
        <title>Genome assembly with in vitro proximity ligation data and whole-genome triplication in lettuce.</title>
        <authorList>
            <person name="Reyes-Chin-Wo S."/>
            <person name="Wang Z."/>
            <person name="Yang X."/>
            <person name="Kozik A."/>
            <person name="Arikit S."/>
            <person name="Song C."/>
            <person name="Xia L."/>
            <person name="Froenicke L."/>
            <person name="Lavelle D.O."/>
            <person name="Truco M.J."/>
            <person name="Xia R."/>
            <person name="Zhu S."/>
            <person name="Xu C."/>
            <person name="Xu H."/>
            <person name="Xu X."/>
            <person name="Cox K."/>
            <person name="Korf I."/>
            <person name="Meyers B.C."/>
            <person name="Michelmore R.W."/>
        </authorList>
    </citation>
    <scope>NUCLEOTIDE SEQUENCE [LARGE SCALE GENOMIC DNA]</scope>
    <source>
        <strain evidence="10">cv. Salinas</strain>
        <tissue evidence="9">Seedlings</tissue>
    </source>
</reference>
<keyword evidence="5 6" id="KW-0408">Iron</keyword>
<comment type="cofactor">
    <cofactor evidence="1 6">
        <name>heme</name>
        <dbReference type="ChEBI" id="CHEBI:30413"/>
    </cofactor>
</comment>
<dbReference type="GO" id="GO:0006629">
    <property type="term" value="P:lipid metabolic process"/>
    <property type="evidence" value="ECO:0007669"/>
    <property type="project" value="UniProtKB-ARBA"/>
</dbReference>
<protein>
    <recommendedName>
        <fullName evidence="11">Cytochrome P450</fullName>
    </recommendedName>
</protein>
<name>A0A9R1W1I1_LACSA</name>
<evidence type="ECO:0000256" key="4">
    <source>
        <dbReference type="ARBA" id="ARBA00023002"/>
    </source>
</evidence>
<dbReference type="EMBL" id="NBSK02000004">
    <property type="protein sequence ID" value="KAJ0214797.1"/>
    <property type="molecule type" value="Genomic_DNA"/>
</dbReference>
<dbReference type="Gene3D" id="1.10.630.10">
    <property type="entry name" value="Cytochrome P450"/>
    <property type="match status" value="1"/>
</dbReference>
<dbReference type="GO" id="GO:0004497">
    <property type="term" value="F:monooxygenase activity"/>
    <property type="evidence" value="ECO:0007669"/>
    <property type="project" value="UniProtKB-KW"/>
</dbReference>
<dbReference type="AlphaFoldDB" id="A0A9R1W1I1"/>
<keyword evidence="8" id="KW-0472">Membrane</keyword>
<comment type="similarity">
    <text evidence="2 7">Belongs to the cytochrome P450 family.</text>
</comment>
<dbReference type="Pfam" id="PF00067">
    <property type="entry name" value="p450"/>
    <property type="match status" value="1"/>
</dbReference>
<dbReference type="GO" id="GO:0005506">
    <property type="term" value="F:iron ion binding"/>
    <property type="evidence" value="ECO:0007669"/>
    <property type="project" value="InterPro"/>
</dbReference>
<dbReference type="InterPro" id="IPR036396">
    <property type="entry name" value="Cyt_P450_sf"/>
</dbReference>